<proteinExistence type="inferred from homology"/>
<dbReference type="SMART" id="SM00128">
    <property type="entry name" value="IPPc"/>
    <property type="match status" value="1"/>
</dbReference>
<dbReference type="PANTHER" id="PTHR11200">
    <property type="entry name" value="INOSITOL 5-PHOSPHATASE"/>
    <property type="match status" value="1"/>
</dbReference>
<dbReference type="EMBL" id="JADBJN010000001">
    <property type="protein sequence ID" value="KAG5684688.1"/>
    <property type="molecule type" value="Genomic_DNA"/>
</dbReference>
<dbReference type="Proteomes" id="UP001107558">
    <property type="component" value="Chromosome 1"/>
</dbReference>
<evidence type="ECO:0000256" key="1">
    <source>
        <dbReference type="ARBA" id="ARBA00005910"/>
    </source>
</evidence>
<gene>
    <name evidence="3" type="ORF">PVAND_013905</name>
</gene>
<feature type="domain" description="Inositol polyphosphate-related phosphatase" evidence="2">
    <location>
        <begin position="2"/>
        <end position="316"/>
    </location>
</feature>
<dbReference type="AlphaFoldDB" id="A0A9J6CRX5"/>
<dbReference type="GO" id="GO:0005737">
    <property type="term" value="C:cytoplasm"/>
    <property type="evidence" value="ECO:0007669"/>
    <property type="project" value="TreeGrafter"/>
</dbReference>
<dbReference type="Pfam" id="PF17751">
    <property type="entry name" value="SKICH"/>
    <property type="match status" value="1"/>
</dbReference>
<comment type="similarity">
    <text evidence="1">Belongs to the inositol 1,4,5-trisphosphate 5-phosphatase type II family.</text>
</comment>
<dbReference type="InterPro" id="IPR041611">
    <property type="entry name" value="SKICH"/>
</dbReference>
<dbReference type="InterPro" id="IPR036691">
    <property type="entry name" value="Endo/exonu/phosph_ase_sf"/>
</dbReference>
<dbReference type="PANTHER" id="PTHR11200:SF275">
    <property type="entry name" value="LD06095P"/>
    <property type="match status" value="1"/>
</dbReference>
<dbReference type="InterPro" id="IPR000300">
    <property type="entry name" value="IPPc"/>
</dbReference>
<dbReference type="Gene3D" id="3.60.10.10">
    <property type="entry name" value="Endonuclease/exonuclease/phosphatase"/>
    <property type="match status" value="1"/>
</dbReference>
<organism evidence="3 4">
    <name type="scientific">Polypedilum vanderplanki</name>
    <name type="common">Sleeping chironomid midge</name>
    <dbReference type="NCBI Taxonomy" id="319348"/>
    <lineage>
        <taxon>Eukaryota</taxon>
        <taxon>Metazoa</taxon>
        <taxon>Ecdysozoa</taxon>
        <taxon>Arthropoda</taxon>
        <taxon>Hexapoda</taxon>
        <taxon>Insecta</taxon>
        <taxon>Pterygota</taxon>
        <taxon>Neoptera</taxon>
        <taxon>Endopterygota</taxon>
        <taxon>Diptera</taxon>
        <taxon>Nematocera</taxon>
        <taxon>Chironomoidea</taxon>
        <taxon>Chironomidae</taxon>
        <taxon>Chironominae</taxon>
        <taxon>Polypedilum</taxon>
        <taxon>Polypedilum</taxon>
    </lineage>
</organism>
<dbReference type="Gene3D" id="2.60.40.2840">
    <property type="match status" value="1"/>
</dbReference>
<dbReference type="OrthoDB" id="62798at2759"/>
<comment type="caution">
    <text evidence="3">The sequence shown here is derived from an EMBL/GenBank/DDBJ whole genome shotgun (WGS) entry which is preliminary data.</text>
</comment>
<dbReference type="FunFam" id="3.60.10.10:FF:000060">
    <property type="entry name" value="Uncharacterized protein, isoform C"/>
    <property type="match status" value="1"/>
</dbReference>
<sequence>MWNLSIYIVTWNVSTKYPDKLKLNDLLDIDSHFKEKCLPDIYVIGLQEVNANPQNVLYNLFQADPWVQKLKQLLKPLSYFVAQSEQMQGLLTVVFVKRKHLYHIREIESEYVRTGLGGMWGNKGAVAIRMNCYGCSICLVNSHLAAHDEMIEERINDYQRIKEAINFSVKFNKNIYDHDYVFWFGDLNFRLYDPYNQSRNHTPDEIRDLVKKDCLNELIRIDQLSMAMCEGRAFSELVERLPQFPPTFKFVQDSNDYDMKRRPAWCDRILYKGRTKILKNCSLHLEQISYKSHPNYNISDHKPVSSEFKINVKELFRNHEYILKPQRTLFSNYLSNAANIPIMVATAITQSKQPVDLETDDDDEFYDAPDHFSDIDDDDEQAPDDDITDLIIKFKPLSVWNNSEQNEVEYILPPNYVGGNADWIGVYPEDFTGFDEYIGYEYTDTADEKAQPTSRTIKLNFSDSINLPVGDGKFVLLYFQSTGMRGYSSMVGMSEPFPAIKRCPSPRPDTID</sequence>
<evidence type="ECO:0000313" key="4">
    <source>
        <dbReference type="Proteomes" id="UP001107558"/>
    </source>
</evidence>
<dbReference type="GO" id="GO:0005886">
    <property type="term" value="C:plasma membrane"/>
    <property type="evidence" value="ECO:0007669"/>
    <property type="project" value="TreeGrafter"/>
</dbReference>
<evidence type="ECO:0000259" key="2">
    <source>
        <dbReference type="SMART" id="SM00128"/>
    </source>
</evidence>
<reference evidence="3" key="1">
    <citation type="submission" date="2021-03" db="EMBL/GenBank/DDBJ databases">
        <title>Chromosome level genome of the anhydrobiotic midge Polypedilum vanderplanki.</title>
        <authorList>
            <person name="Yoshida Y."/>
            <person name="Kikawada T."/>
            <person name="Gusev O."/>
        </authorList>
    </citation>
    <scope>NUCLEOTIDE SEQUENCE</scope>
    <source>
        <strain evidence="3">NIAS01</strain>
        <tissue evidence="3">Whole body or cell culture</tissue>
    </source>
</reference>
<accession>A0A9J6CRX5</accession>
<dbReference type="GO" id="GO:0001726">
    <property type="term" value="C:ruffle"/>
    <property type="evidence" value="ECO:0007669"/>
    <property type="project" value="TreeGrafter"/>
</dbReference>
<protein>
    <recommendedName>
        <fullName evidence="2">Inositol polyphosphate-related phosphatase domain-containing protein</fullName>
    </recommendedName>
</protein>
<evidence type="ECO:0000313" key="3">
    <source>
        <dbReference type="EMBL" id="KAG5684688.1"/>
    </source>
</evidence>
<dbReference type="Pfam" id="PF22669">
    <property type="entry name" value="Exo_endo_phos2"/>
    <property type="match status" value="1"/>
</dbReference>
<dbReference type="GO" id="GO:0046856">
    <property type="term" value="P:phosphatidylinositol dephosphorylation"/>
    <property type="evidence" value="ECO:0007669"/>
    <property type="project" value="InterPro"/>
</dbReference>
<dbReference type="SUPFAM" id="SSF56219">
    <property type="entry name" value="DNase I-like"/>
    <property type="match status" value="1"/>
</dbReference>
<dbReference type="InterPro" id="IPR046985">
    <property type="entry name" value="IP5"/>
</dbReference>
<keyword evidence="4" id="KW-1185">Reference proteome</keyword>
<dbReference type="GO" id="GO:0004439">
    <property type="term" value="F:phosphatidylinositol-4,5-bisphosphate 5-phosphatase activity"/>
    <property type="evidence" value="ECO:0007669"/>
    <property type="project" value="TreeGrafter"/>
</dbReference>
<name>A0A9J6CRX5_POLVA</name>